<comment type="similarity">
    <text evidence="1">Belongs to the NmrA-type oxidoreductase family.</text>
</comment>
<dbReference type="EMBL" id="CAJPDR010000002">
    <property type="protein sequence ID" value="CAF9903685.1"/>
    <property type="molecule type" value="Genomic_DNA"/>
</dbReference>
<dbReference type="CDD" id="cd05251">
    <property type="entry name" value="NmrA_like_SDR_a"/>
    <property type="match status" value="1"/>
</dbReference>
<protein>
    <recommendedName>
        <fullName evidence="3">NmrA-like domain-containing protein</fullName>
    </recommendedName>
</protein>
<evidence type="ECO:0000256" key="1">
    <source>
        <dbReference type="ARBA" id="ARBA00006328"/>
    </source>
</evidence>
<feature type="domain" description="NmrA-like" evidence="3">
    <location>
        <begin position="3"/>
        <end position="315"/>
    </location>
</feature>
<name>A0A8H3I1J6_9LECA</name>
<dbReference type="PANTHER" id="PTHR42748:SF26">
    <property type="entry name" value="NMRA-LIKE DOMAIN-CONTAINING PROTEIN"/>
    <property type="match status" value="1"/>
</dbReference>
<keyword evidence="2" id="KW-0521">NADP</keyword>
<dbReference type="GO" id="GO:0005634">
    <property type="term" value="C:nucleus"/>
    <property type="evidence" value="ECO:0007669"/>
    <property type="project" value="TreeGrafter"/>
</dbReference>
<sequence length="330" mass="36722">MDTKLIVIVGITGTQGASVADVFLNEPNWRIRGLTRDTSKPTTQALVARGIEMVRGDLDHPETLTAAFSGAYAIYAVTDFWQPFFNPGNNEKLEKGQTMNEFCFHLEVQQGKNIANAAAKVKTLERYVYSSLSDAKKWSKGKYTWVYHFDGKAKIVEYVTDELPHLAKKMSVLQIGLYATHWQAAPFLAPQKQSNGTFVLSLTADPDKPMPMIDTRRDTGYFVRALVQTSPGKNVLAYGSMISWKDYMALWANILKLPGGYYKQITIDEVDKIAPGGLGREVAEGWAYQGEFGYDGGDPSIVHVKDLDVDVPTTSIEAYIKREDWSSVIG</sequence>
<comment type="caution">
    <text evidence="4">The sequence shown here is derived from an EMBL/GenBank/DDBJ whole genome shotgun (WGS) entry which is preliminary data.</text>
</comment>
<dbReference type="InterPro" id="IPR008030">
    <property type="entry name" value="NmrA-like"/>
</dbReference>
<accession>A0A8H3I1J6</accession>
<reference evidence="4" key="1">
    <citation type="submission" date="2021-03" db="EMBL/GenBank/DDBJ databases">
        <authorList>
            <person name="Tagirdzhanova G."/>
        </authorList>
    </citation>
    <scope>NUCLEOTIDE SEQUENCE</scope>
</reference>
<evidence type="ECO:0000313" key="4">
    <source>
        <dbReference type="EMBL" id="CAF9903685.1"/>
    </source>
</evidence>
<dbReference type="Gene3D" id="3.90.25.10">
    <property type="entry name" value="UDP-galactose 4-epimerase, domain 1"/>
    <property type="match status" value="1"/>
</dbReference>
<dbReference type="OrthoDB" id="3358371at2759"/>
<dbReference type="Gene3D" id="3.40.50.720">
    <property type="entry name" value="NAD(P)-binding Rossmann-like Domain"/>
    <property type="match status" value="1"/>
</dbReference>
<keyword evidence="5" id="KW-1185">Reference proteome</keyword>
<organism evidence="4 5">
    <name type="scientific">Alectoria fallacina</name>
    <dbReference type="NCBI Taxonomy" id="1903189"/>
    <lineage>
        <taxon>Eukaryota</taxon>
        <taxon>Fungi</taxon>
        <taxon>Dikarya</taxon>
        <taxon>Ascomycota</taxon>
        <taxon>Pezizomycotina</taxon>
        <taxon>Lecanoromycetes</taxon>
        <taxon>OSLEUM clade</taxon>
        <taxon>Lecanoromycetidae</taxon>
        <taxon>Lecanorales</taxon>
        <taxon>Lecanorineae</taxon>
        <taxon>Parmeliaceae</taxon>
        <taxon>Alectoria</taxon>
    </lineage>
</organism>
<dbReference type="InterPro" id="IPR036291">
    <property type="entry name" value="NAD(P)-bd_dom_sf"/>
</dbReference>
<gene>
    <name evidence="4" type="ORF">ALECFALPRED_002926</name>
</gene>
<dbReference type="SUPFAM" id="SSF51735">
    <property type="entry name" value="NAD(P)-binding Rossmann-fold domains"/>
    <property type="match status" value="1"/>
</dbReference>
<proteinExistence type="inferred from homology"/>
<evidence type="ECO:0000313" key="5">
    <source>
        <dbReference type="Proteomes" id="UP000664203"/>
    </source>
</evidence>
<evidence type="ECO:0000256" key="2">
    <source>
        <dbReference type="ARBA" id="ARBA00022857"/>
    </source>
</evidence>
<dbReference type="PANTHER" id="PTHR42748">
    <property type="entry name" value="NITROGEN METABOLITE REPRESSION PROTEIN NMRA FAMILY MEMBER"/>
    <property type="match status" value="1"/>
</dbReference>
<evidence type="ECO:0000259" key="3">
    <source>
        <dbReference type="Pfam" id="PF05368"/>
    </source>
</evidence>
<dbReference type="AlphaFoldDB" id="A0A8H3I1J6"/>
<dbReference type="InterPro" id="IPR051164">
    <property type="entry name" value="NmrA-like_oxidored"/>
</dbReference>
<dbReference type="Pfam" id="PF05368">
    <property type="entry name" value="NmrA"/>
    <property type="match status" value="1"/>
</dbReference>
<dbReference type="Proteomes" id="UP000664203">
    <property type="component" value="Unassembled WGS sequence"/>
</dbReference>